<protein>
    <recommendedName>
        <fullName evidence="1">RNA ligase domain-containing protein</fullName>
    </recommendedName>
</protein>
<dbReference type="EMBL" id="DF820464">
    <property type="protein sequence ID" value="GAK56201.1"/>
    <property type="molecule type" value="Genomic_DNA"/>
</dbReference>
<gene>
    <name evidence="2" type="ORF">U27_03163</name>
</gene>
<dbReference type="Proteomes" id="UP000030661">
    <property type="component" value="Unassembled WGS sequence"/>
</dbReference>
<dbReference type="Pfam" id="PF09414">
    <property type="entry name" value="RNA_ligase"/>
    <property type="match status" value="1"/>
</dbReference>
<evidence type="ECO:0000313" key="3">
    <source>
        <dbReference type="Proteomes" id="UP000030661"/>
    </source>
</evidence>
<feature type="domain" description="RNA ligase" evidence="1">
    <location>
        <begin position="39"/>
        <end position="201"/>
    </location>
</feature>
<accession>A0A081BV46</accession>
<dbReference type="eggNOG" id="ENOG5034BS1">
    <property type="taxonomic scope" value="Bacteria"/>
</dbReference>
<dbReference type="STRING" id="1499967.U27_03163"/>
<keyword evidence="3" id="KW-1185">Reference proteome</keyword>
<organism evidence="2">
    <name type="scientific">Vecturithrix granuli</name>
    <dbReference type="NCBI Taxonomy" id="1499967"/>
    <lineage>
        <taxon>Bacteria</taxon>
        <taxon>Candidatus Moduliflexota</taxon>
        <taxon>Candidatus Vecturitrichia</taxon>
        <taxon>Candidatus Vecturitrichales</taxon>
        <taxon>Candidatus Vecturitrichaceae</taxon>
        <taxon>Candidatus Vecturithrix</taxon>
    </lineage>
</organism>
<sequence length="208" mass="24034">MAAYHKIQTVFLRDPAAHYATVLEGQFVTPEFEYLKQNTWMFTEKVDGTNIQVQWNRESVEFAEKTDRVDIPTCLREKLQEMFAPEVFLPWEAPALTLYGEGYGARIQRGGGTYIPDGCSFILFDVLVKGIWLERQDVEDIANKLHLQVVPLVGKGTLYKAIEMVKRGYPSQLRRTPPEGIVMRPEVELRDRHGERIITKLKMKDFAR</sequence>
<dbReference type="AlphaFoldDB" id="A0A081BV46"/>
<evidence type="ECO:0000313" key="2">
    <source>
        <dbReference type="EMBL" id="GAK56201.1"/>
    </source>
</evidence>
<dbReference type="HOGENOM" id="CLU_1160251_0_0_0"/>
<name>A0A081BV46_VECG1</name>
<dbReference type="InterPro" id="IPR021122">
    <property type="entry name" value="RNA_ligase_dom_REL/Rnl2"/>
</dbReference>
<dbReference type="Gene3D" id="3.30.470.30">
    <property type="entry name" value="DNA ligase/mRNA capping enzyme"/>
    <property type="match status" value="1"/>
</dbReference>
<reference evidence="2" key="1">
    <citation type="journal article" date="2015" name="PeerJ">
        <title>First genomic representation of candidate bacterial phylum KSB3 points to enhanced environmental sensing as a trigger of wastewater bulking.</title>
        <authorList>
            <person name="Sekiguchi Y."/>
            <person name="Ohashi A."/>
            <person name="Parks D.H."/>
            <person name="Yamauchi T."/>
            <person name="Tyson G.W."/>
            <person name="Hugenholtz P."/>
        </authorList>
    </citation>
    <scope>NUCLEOTIDE SEQUENCE [LARGE SCALE GENOMIC DNA]</scope>
</reference>
<evidence type="ECO:0000259" key="1">
    <source>
        <dbReference type="Pfam" id="PF09414"/>
    </source>
</evidence>
<dbReference type="SUPFAM" id="SSF56091">
    <property type="entry name" value="DNA ligase/mRNA capping enzyme, catalytic domain"/>
    <property type="match status" value="1"/>
</dbReference>
<proteinExistence type="predicted"/>